<evidence type="ECO:0000256" key="1">
    <source>
        <dbReference type="SAM" id="MobiDB-lite"/>
    </source>
</evidence>
<evidence type="ECO:0000313" key="3">
    <source>
        <dbReference type="Proteomes" id="UP000620124"/>
    </source>
</evidence>
<proteinExistence type="predicted"/>
<accession>A0A8H7CQ00</accession>
<organism evidence="2 3">
    <name type="scientific">Mycena venus</name>
    <dbReference type="NCBI Taxonomy" id="2733690"/>
    <lineage>
        <taxon>Eukaryota</taxon>
        <taxon>Fungi</taxon>
        <taxon>Dikarya</taxon>
        <taxon>Basidiomycota</taxon>
        <taxon>Agaricomycotina</taxon>
        <taxon>Agaricomycetes</taxon>
        <taxon>Agaricomycetidae</taxon>
        <taxon>Agaricales</taxon>
        <taxon>Marasmiineae</taxon>
        <taxon>Mycenaceae</taxon>
        <taxon>Mycena</taxon>
    </lineage>
</organism>
<feature type="region of interest" description="Disordered" evidence="1">
    <location>
        <begin position="218"/>
        <end position="245"/>
    </location>
</feature>
<feature type="region of interest" description="Disordered" evidence="1">
    <location>
        <begin position="288"/>
        <end position="348"/>
    </location>
</feature>
<keyword evidence="3" id="KW-1185">Reference proteome</keyword>
<dbReference type="AlphaFoldDB" id="A0A8H7CQ00"/>
<sequence length="392" mass="43273">MRTPYDDNFQLYILPLNPTPLHIPLAHTPAPVPVPVPKTKPKRAQGSAKAPKEPDELKYTARNLRDIVKTAIEVQLFTAKHGEKGKKLIEFGTAVRKLGIEGSDTVLKQRLLEVLTYHEDPARAPAAIVKAITGTEYEIRLGAPLDQLAVQRRAYADKTDAQKDKMLKMPAENKRGGNTIRNASMITSRRTAAARVAEESDDDDDDNDVVVLDNPMPALVTTPVSSTPAAPLRSLPPLREDHTPPPPALLFDHKFDSEDDEEIECTGHNLPTREAAVTPIVIKSEPAPLTIPSTTAKKSAPKKGVKLETPVPSIPHGSRKSSSNKHAKDDDSNIENSPLRKNKTYERKHRTEFEARLLGQVRQSNAEFSKLAESTQAFQTEFLGILNNIFKN</sequence>
<gene>
    <name evidence="2" type="ORF">MVEN_01760900</name>
</gene>
<feature type="compositionally biased region" description="Low complexity" evidence="1">
    <location>
        <begin position="225"/>
        <end position="237"/>
    </location>
</feature>
<dbReference type="Proteomes" id="UP000620124">
    <property type="component" value="Unassembled WGS sequence"/>
</dbReference>
<comment type="caution">
    <text evidence="2">The sequence shown here is derived from an EMBL/GenBank/DDBJ whole genome shotgun (WGS) entry which is preliminary data.</text>
</comment>
<reference evidence="2" key="1">
    <citation type="submission" date="2020-05" db="EMBL/GenBank/DDBJ databases">
        <title>Mycena genomes resolve the evolution of fungal bioluminescence.</title>
        <authorList>
            <person name="Tsai I.J."/>
        </authorList>
    </citation>
    <scope>NUCLEOTIDE SEQUENCE</scope>
    <source>
        <strain evidence="2">CCC161011</strain>
    </source>
</reference>
<evidence type="ECO:0000313" key="2">
    <source>
        <dbReference type="EMBL" id="KAF7343288.1"/>
    </source>
</evidence>
<protein>
    <submittedName>
        <fullName evidence="2">Uncharacterized protein</fullName>
    </submittedName>
</protein>
<feature type="region of interest" description="Disordered" evidence="1">
    <location>
        <begin position="32"/>
        <end position="54"/>
    </location>
</feature>
<dbReference type="OrthoDB" id="3065063at2759"/>
<dbReference type="EMBL" id="JACAZI010000016">
    <property type="protein sequence ID" value="KAF7343288.1"/>
    <property type="molecule type" value="Genomic_DNA"/>
</dbReference>
<name>A0A8H7CQ00_9AGAR</name>